<dbReference type="NCBIfam" id="TIGR02532">
    <property type="entry name" value="IV_pilin_GFxxxE"/>
    <property type="match status" value="1"/>
</dbReference>
<dbReference type="InterPro" id="IPR045584">
    <property type="entry name" value="Pilin-like"/>
</dbReference>
<dbReference type="AlphaFoldDB" id="A0AAC9TXW3"/>
<feature type="transmembrane region" description="Helical" evidence="1">
    <location>
        <begin position="21"/>
        <end position="46"/>
    </location>
</feature>
<reference evidence="2 3" key="1">
    <citation type="submission" date="2017-06" db="EMBL/GenBank/DDBJ databases">
        <title>Complete genome sequence of Shewanella marisflavi EP1 associated with anaerobic 2,4-dinitrotoluene reduction and salt tolerance.</title>
        <authorList>
            <person name="Huang J."/>
        </authorList>
    </citation>
    <scope>NUCLEOTIDE SEQUENCE [LARGE SCALE GENOMIC DNA]</scope>
    <source>
        <strain evidence="2 3">EP1</strain>
    </source>
</reference>
<name>A0AAC9TXW3_9GAMM</name>
<dbReference type="PROSITE" id="PS00409">
    <property type="entry name" value="PROKAR_NTER_METHYL"/>
    <property type="match status" value="1"/>
</dbReference>
<dbReference type="EMBL" id="CP022272">
    <property type="protein sequence ID" value="ASJ95449.1"/>
    <property type="molecule type" value="Genomic_DNA"/>
</dbReference>
<gene>
    <name evidence="2" type="ORF">CFF01_01965</name>
</gene>
<accession>A0AAC9TXW3</accession>
<evidence type="ECO:0000313" key="3">
    <source>
        <dbReference type="Proteomes" id="UP000198233"/>
    </source>
</evidence>
<keyword evidence="1" id="KW-0472">Membrane</keyword>
<dbReference type="InterPro" id="IPR012902">
    <property type="entry name" value="N_methyl_site"/>
</dbReference>
<sequence length="271" mass="29589">MRQSPKTSRQGNRGFTLVEMVTVIIILGILVVGVSSFVILGTRIFVESSSVDQVLSQSRFVIERMTRELRNALPNSIRVGSSSNAQCIEFMPITASASYISLPIAPDSAASSGSVMLPAQGVNLNHKIVVYPLSPGQIYQDTPSTTQGRIFNVKQLSGNQLEFDNPLRFDEASPQRRYFMVNGAVSYCFLGSGDIRRYDGYGVQNSQPTPSQMGAGALMGQHVVNNLSSEAPIHYTPGTLTNNAVVQLSPRFEVNGQTFQYQHQVQVINVP</sequence>
<proteinExistence type="predicted"/>
<protein>
    <submittedName>
        <fullName evidence="2">MSHA biogenesis protein MshO</fullName>
    </submittedName>
</protein>
<evidence type="ECO:0000256" key="1">
    <source>
        <dbReference type="SAM" id="Phobius"/>
    </source>
</evidence>
<evidence type="ECO:0000313" key="2">
    <source>
        <dbReference type="EMBL" id="ASJ95449.1"/>
    </source>
</evidence>
<keyword evidence="1" id="KW-1133">Transmembrane helix</keyword>
<dbReference type="RefSeq" id="WP_088903680.1">
    <property type="nucleotide sequence ID" value="NZ_CP022272.1"/>
</dbReference>
<organism evidence="2 3">
    <name type="scientific">Shewanella marisflavi</name>
    <dbReference type="NCBI Taxonomy" id="260364"/>
    <lineage>
        <taxon>Bacteria</taxon>
        <taxon>Pseudomonadati</taxon>
        <taxon>Pseudomonadota</taxon>
        <taxon>Gammaproteobacteria</taxon>
        <taxon>Alteromonadales</taxon>
        <taxon>Shewanellaceae</taxon>
        <taxon>Shewanella</taxon>
    </lineage>
</organism>
<dbReference type="Proteomes" id="UP000198233">
    <property type="component" value="Chromosome"/>
</dbReference>
<dbReference type="SUPFAM" id="SSF54523">
    <property type="entry name" value="Pili subunits"/>
    <property type="match status" value="1"/>
</dbReference>
<keyword evidence="1" id="KW-0812">Transmembrane</keyword>
<dbReference type="KEGG" id="smav:CFF01_01965"/>
<dbReference type="Pfam" id="PF07963">
    <property type="entry name" value="N_methyl"/>
    <property type="match status" value="1"/>
</dbReference>